<organism evidence="3 4">
    <name type="scientific">Zopfia rhizophila CBS 207.26</name>
    <dbReference type="NCBI Taxonomy" id="1314779"/>
    <lineage>
        <taxon>Eukaryota</taxon>
        <taxon>Fungi</taxon>
        <taxon>Dikarya</taxon>
        <taxon>Ascomycota</taxon>
        <taxon>Pezizomycotina</taxon>
        <taxon>Dothideomycetes</taxon>
        <taxon>Dothideomycetes incertae sedis</taxon>
        <taxon>Zopfiaceae</taxon>
        <taxon>Zopfia</taxon>
    </lineage>
</organism>
<evidence type="ECO:0000259" key="2">
    <source>
        <dbReference type="Pfam" id="PF25581"/>
    </source>
</evidence>
<protein>
    <recommendedName>
        <fullName evidence="2">AsqO/PenF-like C-terminal domain-containing protein</fullName>
    </recommendedName>
</protein>
<feature type="signal peptide" evidence="1">
    <location>
        <begin position="1"/>
        <end position="22"/>
    </location>
</feature>
<dbReference type="EMBL" id="ML994641">
    <property type="protein sequence ID" value="KAF2183592.1"/>
    <property type="molecule type" value="Genomic_DNA"/>
</dbReference>
<dbReference type="Proteomes" id="UP000800200">
    <property type="component" value="Unassembled WGS sequence"/>
</dbReference>
<feature type="chain" id="PRO_5025562071" description="AsqO/PenF-like C-terminal domain-containing protein" evidence="1">
    <location>
        <begin position="23"/>
        <end position="180"/>
    </location>
</feature>
<dbReference type="SUPFAM" id="SSF159245">
    <property type="entry name" value="AttH-like"/>
    <property type="match status" value="1"/>
</dbReference>
<evidence type="ECO:0000256" key="1">
    <source>
        <dbReference type="SAM" id="SignalP"/>
    </source>
</evidence>
<dbReference type="OrthoDB" id="3942400at2759"/>
<keyword evidence="4" id="KW-1185">Reference proteome</keyword>
<reference evidence="3" key="1">
    <citation type="journal article" date="2020" name="Stud. Mycol.">
        <title>101 Dothideomycetes genomes: a test case for predicting lifestyles and emergence of pathogens.</title>
        <authorList>
            <person name="Haridas S."/>
            <person name="Albert R."/>
            <person name="Binder M."/>
            <person name="Bloem J."/>
            <person name="Labutti K."/>
            <person name="Salamov A."/>
            <person name="Andreopoulos B."/>
            <person name="Baker S."/>
            <person name="Barry K."/>
            <person name="Bills G."/>
            <person name="Bluhm B."/>
            <person name="Cannon C."/>
            <person name="Castanera R."/>
            <person name="Culley D."/>
            <person name="Daum C."/>
            <person name="Ezra D."/>
            <person name="Gonzalez J."/>
            <person name="Henrissat B."/>
            <person name="Kuo A."/>
            <person name="Liang C."/>
            <person name="Lipzen A."/>
            <person name="Lutzoni F."/>
            <person name="Magnuson J."/>
            <person name="Mondo S."/>
            <person name="Nolan M."/>
            <person name="Ohm R."/>
            <person name="Pangilinan J."/>
            <person name="Park H.-J."/>
            <person name="Ramirez L."/>
            <person name="Alfaro M."/>
            <person name="Sun H."/>
            <person name="Tritt A."/>
            <person name="Yoshinaga Y."/>
            <person name="Zwiers L.-H."/>
            <person name="Turgeon B."/>
            <person name="Goodwin S."/>
            <person name="Spatafora J."/>
            <person name="Crous P."/>
            <person name="Grigoriev I."/>
        </authorList>
    </citation>
    <scope>NUCLEOTIDE SEQUENCE</scope>
    <source>
        <strain evidence="3">CBS 207.26</strain>
    </source>
</reference>
<dbReference type="Pfam" id="PF25581">
    <property type="entry name" value="AsqO_C"/>
    <property type="match status" value="2"/>
</dbReference>
<keyword evidence="1" id="KW-0732">Signal</keyword>
<evidence type="ECO:0000313" key="3">
    <source>
        <dbReference type="EMBL" id="KAF2183592.1"/>
    </source>
</evidence>
<dbReference type="AlphaFoldDB" id="A0A6A6DYY8"/>
<dbReference type="InterPro" id="IPR057722">
    <property type="entry name" value="AsqO/PenF-like_C"/>
</dbReference>
<sequence>MRSRSTFLLPWVALAHFPCSLNEPGKSEKLTDVIGWVNAVPDSNAEIDFTFGDYHLNFSGYGYHDKNWGVSTLSTSVGSWYWGRARFGPYSLVFFGLNVRPVRSDFPPTPESPSPSALHLEYTTNEGVFVADFAGPVAWDAGLPQPGWGYTRWAGAVSGGFKGKTTYKGASVWEWIRYLA</sequence>
<feature type="domain" description="AsqO/PenF-like C-terminal" evidence="2">
    <location>
        <begin position="97"/>
        <end position="176"/>
    </location>
</feature>
<gene>
    <name evidence="3" type="ORF">K469DRAFT_727900</name>
</gene>
<feature type="domain" description="AsqO/PenF-like C-terminal" evidence="2">
    <location>
        <begin position="75"/>
        <end position="95"/>
    </location>
</feature>
<evidence type="ECO:0000313" key="4">
    <source>
        <dbReference type="Proteomes" id="UP000800200"/>
    </source>
</evidence>
<accession>A0A6A6DYY8</accession>
<name>A0A6A6DYY8_9PEZI</name>
<proteinExistence type="predicted"/>